<dbReference type="Gene3D" id="3.40.50.1000">
    <property type="entry name" value="HAD superfamily/HAD-like"/>
    <property type="match status" value="1"/>
</dbReference>
<keyword evidence="5" id="KW-0378">Hydrolase</keyword>
<gene>
    <name evidence="5" type="ORF">HL667_25850</name>
</gene>
<name>A0ABX2CLZ5_9BRAD</name>
<evidence type="ECO:0000256" key="1">
    <source>
        <dbReference type="ARBA" id="ARBA00001946"/>
    </source>
</evidence>
<dbReference type="Pfam" id="PF13419">
    <property type="entry name" value="HAD_2"/>
    <property type="match status" value="1"/>
</dbReference>
<dbReference type="SFLD" id="SFLDG01135">
    <property type="entry name" value="C1.5.6:_HAD__Beta-PGM__Phospha"/>
    <property type="match status" value="1"/>
</dbReference>
<reference evidence="5" key="1">
    <citation type="submission" date="2020-05" db="EMBL/GenBank/DDBJ databases">
        <title>Nod-independent and nitrogen-fixing Bradyrhizobium aeschynomene sp. nov. isolated from nodules of Aeschynomene indica.</title>
        <authorList>
            <person name="Zhang Z."/>
        </authorList>
    </citation>
    <scope>NUCLEOTIDE SEQUENCE</scope>
    <source>
        <strain evidence="5">83012</strain>
    </source>
</reference>
<comment type="similarity">
    <text evidence="2">Belongs to the HAD-like hydrolase superfamily. CbbY/CbbZ/Gph/YieH family.</text>
</comment>
<keyword evidence="6" id="KW-1185">Reference proteome</keyword>
<dbReference type="NCBIfam" id="TIGR01509">
    <property type="entry name" value="HAD-SF-IA-v3"/>
    <property type="match status" value="1"/>
</dbReference>
<dbReference type="EMBL" id="JABFDN010000011">
    <property type="protein sequence ID" value="NPU68450.1"/>
    <property type="molecule type" value="Genomic_DNA"/>
</dbReference>
<proteinExistence type="inferred from homology"/>
<dbReference type="RefSeq" id="WP_172113527.1">
    <property type="nucleotide sequence ID" value="NZ_JABFDN010000011.1"/>
</dbReference>
<evidence type="ECO:0000256" key="3">
    <source>
        <dbReference type="ARBA" id="ARBA00022723"/>
    </source>
</evidence>
<protein>
    <submittedName>
        <fullName evidence="5">HAD family hydrolase</fullName>
    </submittedName>
</protein>
<dbReference type="Gene3D" id="1.10.150.240">
    <property type="entry name" value="Putative phosphatase, domain 2"/>
    <property type="match status" value="1"/>
</dbReference>
<keyword evidence="4" id="KW-0460">Magnesium</keyword>
<dbReference type="PANTHER" id="PTHR46193">
    <property type="entry name" value="6-PHOSPHOGLUCONATE PHOSPHATASE"/>
    <property type="match status" value="1"/>
</dbReference>
<accession>A0ABX2CLZ5</accession>
<dbReference type="PANTHER" id="PTHR46193:SF10">
    <property type="entry name" value="6-PHOSPHOGLUCONATE PHOSPHATASE"/>
    <property type="match status" value="1"/>
</dbReference>
<dbReference type="InterPro" id="IPR051600">
    <property type="entry name" value="Beta-PGM-like"/>
</dbReference>
<evidence type="ECO:0000313" key="5">
    <source>
        <dbReference type="EMBL" id="NPU68450.1"/>
    </source>
</evidence>
<sequence length="239" mass="25370">MADVTPASNLDLVIFDCDGVLVDSEVISCQAHADVLTSCGYPITADQVFDRFLGRSSKQATFEVEAELGRSLPDDFNARLQDQLFRAFEQDLRAVDGIGQALDGIDVPVCVASSGSHQRMRVSLGATRLYDRLAPHIFSSSQVENGKPAPDLFLFAAAQMKARPAACVVVEDSLAGIRGALAAGMAVLGFHGGSHCRPGYADSLRAAGATLVFDDMRQLPLILSRLGEKTVPLAGFSAV</sequence>
<dbReference type="InterPro" id="IPR041492">
    <property type="entry name" value="HAD_2"/>
</dbReference>
<dbReference type="SUPFAM" id="SSF56784">
    <property type="entry name" value="HAD-like"/>
    <property type="match status" value="1"/>
</dbReference>
<dbReference type="SFLD" id="SFLDS00003">
    <property type="entry name" value="Haloacid_Dehalogenase"/>
    <property type="match status" value="1"/>
</dbReference>
<dbReference type="InterPro" id="IPR036412">
    <property type="entry name" value="HAD-like_sf"/>
</dbReference>
<comment type="cofactor">
    <cofactor evidence="1">
        <name>Mg(2+)</name>
        <dbReference type="ChEBI" id="CHEBI:18420"/>
    </cofactor>
</comment>
<dbReference type="GO" id="GO:0016787">
    <property type="term" value="F:hydrolase activity"/>
    <property type="evidence" value="ECO:0007669"/>
    <property type="project" value="UniProtKB-KW"/>
</dbReference>
<dbReference type="Proteomes" id="UP000886476">
    <property type="component" value="Unassembled WGS sequence"/>
</dbReference>
<organism evidence="5 6">
    <name type="scientific">Bradyrhizobium aeschynomenes</name>
    <dbReference type="NCBI Taxonomy" id="2734909"/>
    <lineage>
        <taxon>Bacteria</taxon>
        <taxon>Pseudomonadati</taxon>
        <taxon>Pseudomonadota</taxon>
        <taxon>Alphaproteobacteria</taxon>
        <taxon>Hyphomicrobiales</taxon>
        <taxon>Nitrobacteraceae</taxon>
        <taxon>Bradyrhizobium</taxon>
    </lineage>
</organism>
<evidence type="ECO:0000256" key="2">
    <source>
        <dbReference type="ARBA" id="ARBA00006171"/>
    </source>
</evidence>
<dbReference type="InterPro" id="IPR006439">
    <property type="entry name" value="HAD-SF_hydro_IA"/>
</dbReference>
<dbReference type="SFLD" id="SFLDG01129">
    <property type="entry name" value="C1.5:_HAD__Beta-PGM__Phosphata"/>
    <property type="match status" value="1"/>
</dbReference>
<keyword evidence="3" id="KW-0479">Metal-binding</keyword>
<dbReference type="InterPro" id="IPR023198">
    <property type="entry name" value="PGP-like_dom2"/>
</dbReference>
<dbReference type="InterPro" id="IPR023214">
    <property type="entry name" value="HAD_sf"/>
</dbReference>
<dbReference type="CDD" id="cd07526">
    <property type="entry name" value="HAD_BPGM_like"/>
    <property type="match status" value="1"/>
</dbReference>
<comment type="caution">
    <text evidence="5">The sequence shown here is derived from an EMBL/GenBank/DDBJ whole genome shotgun (WGS) entry which is preliminary data.</text>
</comment>
<evidence type="ECO:0000313" key="6">
    <source>
        <dbReference type="Proteomes" id="UP000886476"/>
    </source>
</evidence>
<evidence type="ECO:0000256" key="4">
    <source>
        <dbReference type="ARBA" id="ARBA00022842"/>
    </source>
</evidence>